<evidence type="ECO:0000256" key="3">
    <source>
        <dbReference type="ARBA" id="ARBA00022989"/>
    </source>
</evidence>
<accession>A0A8S4RUB7</accession>
<protein>
    <submittedName>
        <fullName evidence="7">Jg15624 protein</fullName>
    </submittedName>
</protein>
<evidence type="ECO:0000256" key="4">
    <source>
        <dbReference type="ARBA" id="ARBA00023136"/>
    </source>
</evidence>
<dbReference type="Proteomes" id="UP000838756">
    <property type="component" value="Unassembled WGS sequence"/>
</dbReference>
<feature type="transmembrane region" description="Helical" evidence="5">
    <location>
        <begin position="361"/>
        <end position="382"/>
    </location>
</feature>
<evidence type="ECO:0000313" key="8">
    <source>
        <dbReference type="Proteomes" id="UP000838756"/>
    </source>
</evidence>
<evidence type="ECO:0000256" key="2">
    <source>
        <dbReference type="ARBA" id="ARBA00022692"/>
    </source>
</evidence>
<keyword evidence="4 5" id="KW-0472">Membrane</keyword>
<feature type="transmembrane region" description="Helical" evidence="5">
    <location>
        <begin position="207"/>
        <end position="230"/>
    </location>
</feature>
<dbReference type="PROSITE" id="PS50850">
    <property type="entry name" value="MFS"/>
    <property type="match status" value="1"/>
</dbReference>
<reference evidence="7" key="1">
    <citation type="submission" date="2022-03" db="EMBL/GenBank/DDBJ databases">
        <authorList>
            <person name="Lindestad O."/>
        </authorList>
    </citation>
    <scope>NUCLEOTIDE SEQUENCE</scope>
</reference>
<dbReference type="InterPro" id="IPR036259">
    <property type="entry name" value="MFS_trans_sf"/>
</dbReference>
<feature type="transmembrane region" description="Helical" evidence="5">
    <location>
        <begin position="482"/>
        <end position="500"/>
    </location>
</feature>
<dbReference type="InterPro" id="IPR005828">
    <property type="entry name" value="MFS_sugar_transport-like"/>
</dbReference>
<feature type="domain" description="Major facilitator superfamily (MFS) profile" evidence="6">
    <location>
        <begin position="42"/>
        <end position="543"/>
    </location>
</feature>
<dbReference type="OrthoDB" id="2261376at2759"/>
<dbReference type="GO" id="GO:0022857">
    <property type="term" value="F:transmembrane transporter activity"/>
    <property type="evidence" value="ECO:0007669"/>
    <property type="project" value="InterPro"/>
</dbReference>
<evidence type="ECO:0000313" key="7">
    <source>
        <dbReference type="EMBL" id="CAH2241427.1"/>
    </source>
</evidence>
<dbReference type="GO" id="GO:0016020">
    <property type="term" value="C:membrane"/>
    <property type="evidence" value="ECO:0007669"/>
    <property type="project" value="UniProtKB-SubCell"/>
</dbReference>
<gene>
    <name evidence="7" type="primary">jg15624</name>
    <name evidence="7" type="ORF">PAEG_LOCUS17864</name>
</gene>
<sequence length="564" mass="63595">MESKKNETDKLFVEEVPKAKVSLEVILIQAIGQFGGYQLRMLVLAAVLAIFTAFSSMEYVFSTARINTRCLIPECESSEAADFKPPWILNAVPTRDGSFDSCLRFKPDNKTAKSGTCIAEWFDHNETISCSAYIYENKNTIVYDYGLACDEWRRTVIGAVHTFGGLLALPITGYVSDRWGRRVALVINAANTAWLGVVRYLCSGYYVFLLTEILKSTLGGGVYSCAYILVMELVGPKYRVAAGAALSTCISSGHFLLGALAWAVPDWRHLILTIYIPHFLFISYYWIMSESVRWNMSKGRYKEVESFLKRVARVNKRELSEKLLQELKESVDTKEQLKTFEDKHKEKEPWLIVLVFRNKEILKRCCISPVWWVTFTLIYYGLSINSVNMAGNRYLNLMVVAASEIPGYWLALLLMDRIGRKPVLIGAFWTCAACQLAYIFLSNNMYAASLSVYLIGKFTIAIVMMSLYIYTAEIFPTRYRHSLMAFSSMIGRIGSVVAPLTPAFGASIWHHFPSALFCGFALLAGALVFLAPETLGTKLPDTMEEAAVIGVKREKQRDEERIDL</sequence>
<dbReference type="CDD" id="cd17317">
    <property type="entry name" value="MFS_SLC22"/>
    <property type="match status" value="1"/>
</dbReference>
<dbReference type="Pfam" id="PF00083">
    <property type="entry name" value="Sugar_tr"/>
    <property type="match status" value="1"/>
</dbReference>
<feature type="transmembrane region" description="Helical" evidence="5">
    <location>
        <begin position="422"/>
        <end position="441"/>
    </location>
</feature>
<dbReference type="PROSITE" id="PS00216">
    <property type="entry name" value="SUGAR_TRANSPORT_1"/>
    <property type="match status" value="2"/>
</dbReference>
<keyword evidence="3 5" id="KW-1133">Transmembrane helix</keyword>
<dbReference type="InterPro" id="IPR020846">
    <property type="entry name" value="MFS_dom"/>
</dbReference>
<dbReference type="PANTHER" id="PTHR24064">
    <property type="entry name" value="SOLUTE CARRIER FAMILY 22 MEMBER"/>
    <property type="match status" value="1"/>
</dbReference>
<proteinExistence type="predicted"/>
<feature type="transmembrane region" description="Helical" evidence="5">
    <location>
        <begin position="394"/>
        <end position="415"/>
    </location>
</feature>
<organism evidence="7 8">
    <name type="scientific">Pararge aegeria aegeria</name>
    <dbReference type="NCBI Taxonomy" id="348720"/>
    <lineage>
        <taxon>Eukaryota</taxon>
        <taxon>Metazoa</taxon>
        <taxon>Ecdysozoa</taxon>
        <taxon>Arthropoda</taxon>
        <taxon>Hexapoda</taxon>
        <taxon>Insecta</taxon>
        <taxon>Pterygota</taxon>
        <taxon>Neoptera</taxon>
        <taxon>Endopterygota</taxon>
        <taxon>Lepidoptera</taxon>
        <taxon>Glossata</taxon>
        <taxon>Ditrysia</taxon>
        <taxon>Papilionoidea</taxon>
        <taxon>Nymphalidae</taxon>
        <taxon>Satyrinae</taxon>
        <taxon>Satyrini</taxon>
        <taxon>Parargina</taxon>
        <taxon>Pararge</taxon>
    </lineage>
</organism>
<feature type="transmembrane region" description="Helical" evidence="5">
    <location>
        <begin position="270"/>
        <end position="288"/>
    </location>
</feature>
<evidence type="ECO:0000256" key="1">
    <source>
        <dbReference type="ARBA" id="ARBA00004141"/>
    </source>
</evidence>
<feature type="transmembrane region" description="Helical" evidence="5">
    <location>
        <begin position="242"/>
        <end position="264"/>
    </location>
</feature>
<dbReference type="AlphaFoldDB" id="A0A8S4RUB7"/>
<evidence type="ECO:0000259" key="6">
    <source>
        <dbReference type="PROSITE" id="PS50850"/>
    </source>
</evidence>
<comment type="caution">
    <text evidence="7">The sequence shown here is derived from an EMBL/GenBank/DDBJ whole genome shotgun (WGS) entry which is preliminary data.</text>
</comment>
<keyword evidence="8" id="KW-1185">Reference proteome</keyword>
<dbReference type="Gene3D" id="1.20.1250.20">
    <property type="entry name" value="MFS general substrate transporter like domains"/>
    <property type="match status" value="1"/>
</dbReference>
<name>A0A8S4RUB7_9NEOP</name>
<dbReference type="SUPFAM" id="SSF103473">
    <property type="entry name" value="MFS general substrate transporter"/>
    <property type="match status" value="1"/>
</dbReference>
<dbReference type="EMBL" id="CAKXAJ010025576">
    <property type="protein sequence ID" value="CAH2241427.1"/>
    <property type="molecule type" value="Genomic_DNA"/>
</dbReference>
<feature type="transmembrane region" description="Helical" evidence="5">
    <location>
        <begin position="41"/>
        <end position="61"/>
    </location>
</feature>
<feature type="transmembrane region" description="Helical" evidence="5">
    <location>
        <begin position="447"/>
        <end position="470"/>
    </location>
</feature>
<evidence type="ECO:0000256" key="5">
    <source>
        <dbReference type="SAM" id="Phobius"/>
    </source>
</evidence>
<keyword evidence="2 5" id="KW-0812">Transmembrane</keyword>
<comment type="subcellular location">
    <subcellularLocation>
        <location evidence="1">Membrane</location>
        <topology evidence="1">Multi-pass membrane protein</topology>
    </subcellularLocation>
</comment>
<feature type="transmembrane region" description="Helical" evidence="5">
    <location>
        <begin position="512"/>
        <end position="531"/>
    </location>
</feature>
<dbReference type="InterPro" id="IPR005829">
    <property type="entry name" value="Sugar_transporter_CS"/>
</dbReference>